<dbReference type="PRINTS" id="PR01955">
    <property type="entry name" value="LANCFRANKIA"/>
</dbReference>
<evidence type="ECO:0008006" key="3">
    <source>
        <dbReference type="Google" id="ProtNLM"/>
    </source>
</evidence>
<dbReference type="InterPro" id="IPR033889">
    <property type="entry name" value="LanC"/>
</dbReference>
<dbReference type="InterPro" id="IPR007822">
    <property type="entry name" value="LANC-like"/>
</dbReference>
<evidence type="ECO:0000313" key="2">
    <source>
        <dbReference type="Proteomes" id="UP000676967"/>
    </source>
</evidence>
<dbReference type="RefSeq" id="WP_189329068.1">
    <property type="nucleotide sequence ID" value="NZ_AP023356.1"/>
</dbReference>
<dbReference type="PRINTS" id="PR01950">
    <property type="entry name" value="LANCSUPER"/>
</dbReference>
<dbReference type="SUPFAM" id="SSF158745">
    <property type="entry name" value="LanC-like"/>
    <property type="match status" value="1"/>
</dbReference>
<gene>
    <name evidence="1" type="ORF">Aiant_48020</name>
</gene>
<reference evidence="1 2" key="1">
    <citation type="submission" date="2020-08" db="EMBL/GenBank/DDBJ databases">
        <title>Whole genome shotgun sequence of Actinoplanes ianthinogenes NBRC 13996.</title>
        <authorList>
            <person name="Komaki H."/>
            <person name="Tamura T."/>
        </authorList>
    </citation>
    <scope>NUCLEOTIDE SEQUENCE [LARGE SCALE GENOMIC DNA]</scope>
    <source>
        <strain evidence="1 2">NBRC 13996</strain>
    </source>
</reference>
<dbReference type="CDD" id="cd04793">
    <property type="entry name" value="LanC"/>
    <property type="match status" value="1"/>
</dbReference>
<dbReference type="Pfam" id="PF05147">
    <property type="entry name" value="LANC_like"/>
    <property type="match status" value="1"/>
</dbReference>
<dbReference type="EMBL" id="AP023356">
    <property type="protein sequence ID" value="BCJ44145.1"/>
    <property type="molecule type" value="Genomic_DNA"/>
</dbReference>
<protein>
    <recommendedName>
        <fullName evidence="3">Lanthionine synthetase</fullName>
    </recommendedName>
</protein>
<dbReference type="SMART" id="SM01260">
    <property type="entry name" value="LANC_like"/>
    <property type="match status" value="1"/>
</dbReference>
<keyword evidence="2" id="KW-1185">Reference proteome</keyword>
<organism evidence="1 2">
    <name type="scientific">Actinoplanes ianthinogenes</name>
    <dbReference type="NCBI Taxonomy" id="122358"/>
    <lineage>
        <taxon>Bacteria</taxon>
        <taxon>Bacillati</taxon>
        <taxon>Actinomycetota</taxon>
        <taxon>Actinomycetes</taxon>
        <taxon>Micromonosporales</taxon>
        <taxon>Micromonosporaceae</taxon>
        <taxon>Actinoplanes</taxon>
    </lineage>
</organism>
<accession>A0ABM7LY11</accession>
<sequence length="464" mass="49545">MTVTDLPTPPVTVLPRAREAVLLVADRLADPDTVAAIADDDGNREPIFNASLWGPLTLSNGLPGVALLYAELARTDARWLSVAHRHVQRAAQLMSSSPARGLHAGPAALLTAAQSCAAATGSGQYATLRRNLAGWLATDQQRRLDEFAARTDHGVPWAAYDVINGMSGTGRLLLDVVDDPAEDSPTARRALDRTLRHLVRLSEPITVDGVETPGWWVPADLQPIKQDQETYPRGDFNLGLAHGAAGPLTLLALAARRGHEVPGQRAAVERIATWFTGWTLTDEHGAYWPCRVSWDEQVAADRPGTAFTRTAWCYGAPGVASALYLAGDVYAVDSWRQAAVAALHAALARPEQRWHLDGPTVCHGSAGFAQVLWRVGTASGDPGLLTGAARVARRTLEFLDPQAPFGFAHLVPDSPRGWQDATGYRSLNVAGALEGAAGVACTLLPFTGDIPGTDRAWDRCLALS</sequence>
<proteinExistence type="predicted"/>
<dbReference type="Gene3D" id="1.50.10.20">
    <property type="match status" value="1"/>
</dbReference>
<name>A0ABM7LY11_9ACTN</name>
<evidence type="ECO:0000313" key="1">
    <source>
        <dbReference type="EMBL" id="BCJ44145.1"/>
    </source>
</evidence>
<dbReference type="Proteomes" id="UP000676967">
    <property type="component" value="Chromosome"/>
</dbReference>